<dbReference type="RefSeq" id="WP_215618897.1">
    <property type="nucleotide sequence ID" value="NZ_JADOER010000011.1"/>
</dbReference>
<name>A0ABS5Y596_9CYAN</name>
<dbReference type="Proteomes" id="UP001196661">
    <property type="component" value="Unassembled WGS sequence"/>
</dbReference>
<dbReference type="GO" id="GO:0008168">
    <property type="term" value="F:methyltransferase activity"/>
    <property type="evidence" value="ECO:0007669"/>
    <property type="project" value="UniProtKB-KW"/>
</dbReference>
<keyword evidence="3" id="KW-1185">Reference proteome</keyword>
<dbReference type="GO" id="GO:0032259">
    <property type="term" value="P:methylation"/>
    <property type="evidence" value="ECO:0007669"/>
    <property type="project" value="UniProtKB-KW"/>
</dbReference>
<reference evidence="2 3" key="1">
    <citation type="journal article" date="2021" name="Mar. Drugs">
        <title>Genome Reduction and Secondary Metabolism of the Marine Sponge-Associated Cyanobacterium Leptothoe.</title>
        <authorList>
            <person name="Konstantinou D."/>
            <person name="Popin R.V."/>
            <person name="Fewer D.P."/>
            <person name="Sivonen K."/>
            <person name="Gkelis S."/>
        </authorList>
    </citation>
    <scope>NUCLEOTIDE SEQUENCE [LARGE SCALE GENOMIC DNA]</scope>
    <source>
        <strain evidence="2 3">TAU-MAC 1615</strain>
    </source>
</reference>
<dbReference type="PANTHER" id="PTHR43591">
    <property type="entry name" value="METHYLTRANSFERASE"/>
    <property type="match status" value="1"/>
</dbReference>
<dbReference type="CDD" id="cd02440">
    <property type="entry name" value="AdoMet_MTases"/>
    <property type="match status" value="1"/>
</dbReference>
<evidence type="ECO:0000259" key="1">
    <source>
        <dbReference type="Pfam" id="PF08241"/>
    </source>
</evidence>
<gene>
    <name evidence="2" type="ORF">IXB28_12350</name>
</gene>
<organism evidence="2 3">
    <name type="scientific">Leptothoe kymatousa TAU-MAC 1615</name>
    <dbReference type="NCBI Taxonomy" id="2364775"/>
    <lineage>
        <taxon>Bacteria</taxon>
        <taxon>Bacillati</taxon>
        <taxon>Cyanobacteriota</taxon>
        <taxon>Cyanophyceae</taxon>
        <taxon>Nodosilineales</taxon>
        <taxon>Cymatolegaceae</taxon>
        <taxon>Leptothoe</taxon>
        <taxon>Leptothoe kymatousa</taxon>
    </lineage>
</organism>
<evidence type="ECO:0000313" key="2">
    <source>
        <dbReference type="EMBL" id="MBT9313002.1"/>
    </source>
</evidence>
<dbReference type="Gene3D" id="3.40.50.150">
    <property type="entry name" value="Vaccinia Virus protein VP39"/>
    <property type="match status" value="1"/>
</dbReference>
<dbReference type="SUPFAM" id="SSF53335">
    <property type="entry name" value="S-adenosyl-L-methionine-dependent methyltransferases"/>
    <property type="match status" value="1"/>
</dbReference>
<feature type="domain" description="Methyltransferase type 11" evidence="1">
    <location>
        <begin position="23"/>
        <end position="113"/>
    </location>
</feature>
<keyword evidence="2" id="KW-0489">Methyltransferase</keyword>
<accession>A0ABS5Y596</accession>
<dbReference type="InterPro" id="IPR013216">
    <property type="entry name" value="Methyltransf_11"/>
</dbReference>
<keyword evidence="2" id="KW-0808">Transferase</keyword>
<sequence length="246" mass="28476">MDYNKYHAEIANSYLDVALKEVLVVGCNRGKDVRYFIDFGAQTVCGVDVIDDIGSEYAHENVEYHKISVEGLSFQDNLFDLVYCFATMEHVPNIQRGFSEMVRVTKPGGVIYCVASPLWNSRQGHHYSHVFDIQKYPWLHLRMNKEEIKQGCHNGTIEYPRHMTNINSNIDYMMDAKNFNFSFAKEYIDICNQFLNVDIIRNDLDSEPEECLDYLSEDKLDKLMQKGLDSTELLALTHTFIATKKD</sequence>
<protein>
    <submittedName>
        <fullName evidence="2">Class I SAM-dependent methyltransferase</fullName>
    </submittedName>
</protein>
<comment type="caution">
    <text evidence="2">The sequence shown here is derived from an EMBL/GenBank/DDBJ whole genome shotgun (WGS) entry which is preliminary data.</text>
</comment>
<dbReference type="InterPro" id="IPR029063">
    <property type="entry name" value="SAM-dependent_MTases_sf"/>
</dbReference>
<dbReference type="EMBL" id="JADOER010000011">
    <property type="protein sequence ID" value="MBT9313002.1"/>
    <property type="molecule type" value="Genomic_DNA"/>
</dbReference>
<dbReference type="Pfam" id="PF08241">
    <property type="entry name" value="Methyltransf_11"/>
    <property type="match status" value="1"/>
</dbReference>
<proteinExistence type="predicted"/>
<evidence type="ECO:0000313" key="3">
    <source>
        <dbReference type="Proteomes" id="UP001196661"/>
    </source>
</evidence>